<gene>
    <name evidence="2" type="ORF">NH26_03140</name>
</gene>
<dbReference type="Proteomes" id="UP000179797">
    <property type="component" value="Unassembled WGS sequence"/>
</dbReference>
<dbReference type="EMBL" id="JRYR02000001">
    <property type="protein sequence ID" value="OHX65413.1"/>
    <property type="molecule type" value="Genomic_DNA"/>
</dbReference>
<keyword evidence="1" id="KW-0812">Transmembrane</keyword>
<dbReference type="OrthoDB" id="859044at2"/>
<sequence length="207" mass="23724">MLLLKNKSLLIIIIIIVIIGCTYSLLKTNKVPHSDEDIIVYTDLTIDAPDNYLIAFSSDSLIELGSPIGYVDAQGDTIIPIGKYSHCWVDTLKHFAIVFDSIKTNNEVFAIDRNENRLFDIYFFDNWIDEPQEGLFRVKRNGKVGFANENGEIVIPCIYSCAYRFYDGIAQVAFNCETTKDWDEHTTLKSDEWFFIDKKGNRITEAQ</sequence>
<dbReference type="STRING" id="915059.NH26_03140"/>
<dbReference type="InterPro" id="IPR032774">
    <property type="entry name" value="WG_beta_rep"/>
</dbReference>
<dbReference type="PROSITE" id="PS51257">
    <property type="entry name" value="PROKAR_LIPOPROTEIN"/>
    <property type="match status" value="1"/>
</dbReference>
<comment type="caution">
    <text evidence="2">The sequence shown here is derived from an EMBL/GenBank/DDBJ whole genome shotgun (WGS) entry which is preliminary data.</text>
</comment>
<reference evidence="2 3" key="1">
    <citation type="journal article" date="2012" name="Int. J. Syst. Evol. Microbiol.">
        <title>Flammeovirga pacifica sp. nov., isolated from deep-sea sediment.</title>
        <authorList>
            <person name="Xu H."/>
            <person name="Fu Y."/>
            <person name="Yang N."/>
            <person name="Ding Z."/>
            <person name="Lai Q."/>
            <person name="Zeng R."/>
        </authorList>
    </citation>
    <scope>NUCLEOTIDE SEQUENCE [LARGE SCALE GENOMIC DNA]</scope>
    <source>
        <strain evidence="3">DSM 24597 / LMG 26175 / WPAGA1</strain>
    </source>
</reference>
<protein>
    <recommendedName>
        <fullName evidence="4">WG repeat-containing protein</fullName>
    </recommendedName>
</protein>
<keyword evidence="3" id="KW-1185">Reference proteome</keyword>
<evidence type="ECO:0000313" key="3">
    <source>
        <dbReference type="Proteomes" id="UP000179797"/>
    </source>
</evidence>
<evidence type="ECO:0000256" key="1">
    <source>
        <dbReference type="SAM" id="Phobius"/>
    </source>
</evidence>
<keyword evidence="1" id="KW-1133">Transmembrane helix</keyword>
<dbReference type="AlphaFoldDB" id="A0A1S1YWY9"/>
<keyword evidence="1" id="KW-0472">Membrane</keyword>
<name>A0A1S1YWY9_FLAPC</name>
<feature type="transmembrane region" description="Helical" evidence="1">
    <location>
        <begin position="9"/>
        <end position="26"/>
    </location>
</feature>
<proteinExistence type="predicted"/>
<evidence type="ECO:0000313" key="2">
    <source>
        <dbReference type="EMBL" id="OHX65413.1"/>
    </source>
</evidence>
<dbReference type="Pfam" id="PF14903">
    <property type="entry name" value="WG_beta_rep"/>
    <property type="match status" value="1"/>
</dbReference>
<accession>A0A1S1YWY9</accession>
<dbReference type="RefSeq" id="WP_044229349.1">
    <property type="nucleotide sequence ID" value="NZ_JRYR02000001.1"/>
</dbReference>
<organism evidence="2 3">
    <name type="scientific">Flammeovirga pacifica</name>
    <dbReference type="NCBI Taxonomy" id="915059"/>
    <lineage>
        <taxon>Bacteria</taxon>
        <taxon>Pseudomonadati</taxon>
        <taxon>Bacteroidota</taxon>
        <taxon>Cytophagia</taxon>
        <taxon>Cytophagales</taxon>
        <taxon>Flammeovirgaceae</taxon>
        <taxon>Flammeovirga</taxon>
    </lineage>
</organism>
<evidence type="ECO:0008006" key="4">
    <source>
        <dbReference type="Google" id="ProtNLM"/>
    </source>
</evidence>